<dbReference type="AlphaFoldDB" id="A0A9X1B895"/>
<protein>
    <submittedName>
        <fullName evidence="2">Uncharacterized protein</fullName>
    </submittedName>
</protein>
<organism evidence="2 3">
    <name type="scientific">Thiocapsa imhoffii</name>
    <dbReference type="NCBI Taxonomy" id="382777"/>
    <lineage>
        <taxon>Bacteria</taxon>
        <taxon>Pseudomonadati</taxon>
        <taxon>Pseudomonadota</taxon>
        <taxon>Gammaproteobacteria</taxon>
        <taxon>Chromatiales</taxon>
        <taxon>Chromatiaceae</taxon>
        <taxon>Thiocapsa</taxon>
    </lineage>
</organism>
<dbReference type="Pfam" id="PF04255">
    <property type="entry name" value="DUF433"/>
    <property type="match status" value="1"/>
</dbReference>
<dbReference type="SUPFAM" id="SSF46689">
    <property type="entry name" value="Homeodomain-like"/>
    <property type="match status" value="1"/>
</dbReference>
<proteinExistence type="predicted"/>
<evidence type="ECO:0000256" key="1">
    <source>
        <dbReference type="SAM" id="MobiDB-lite"/>
    </source>
</evidence>
<name>A0A9X1B895_9GAMM</name>
<reference evidence="2 3" key="1">
    <citation type="journal article" date="2020" name="Microorganisms">
        <title>Osmotic Adaptation and Compatible Solute Biosynthesis of Phototrophic Bacteria as Revealed from Genome Analyses.</title>
        <authorList>
            <person name="Imhoff J.F."/>
            <person name="Rahn T."/>
            <person name="Kunzel S."/>
            <person name="Keller A."/>
            <person name="Neulinger S.C."/>
        </authorList>
    </citation>
    <scope>NUCLEOTIDE SEQUENCE [LARGE SCALE GENOMIC DNA]</scope>
    <source>
        <strain evidence="2 3">DSM 21303</strain>
    </source>
</reference>
<dbReference type="RefSeq" id="WP_200387335.1">
    <property type="nucleotide sequence ID" value="NZ_NRSD01000006.1"/>
</dbReference>
<evidence type="ECO:0000313" key="2">
    <source>
        <dbReference type="EMBL" id="MBK1644522.1"/>
    </source>
</evidence>
<comment type="caution">
    <text evidence="2">The sequence shown here is derived from an EMBL/GenBank/DDBJ whole genome shotgun (WGS) entry which is preliminary data.</text>
</comment>
<dbReference type="Proteomes" id="UP001138802">
    <property type="component" value="Unassembled WGS sequence"/>
</dbReference>
<sequence length="68" mass="7442">MNGQPYVRGMRPTVRRVVEALAADPNREELKSDDPDIDDEDIGTPRPSVTPSKVSPSLPIGLPSALMW</sequence>
<dbReference type="InterPro" id="IPR036388">
    <property type="entry name" value="WH-like_DNA-bd_sf"/>
</dbReference>
<dbReference type="InterPro" id="IPR007367">
    <property type="entry name" value="DUF433"/>
</dbReference>
<gene>
    <name evidence="2" type="ORF">CKO25_07610</name>
</gene>
<dbReference type="Gene3D" id="1.10.10.10">
    <property type="entry name" value="Winged helix-like DNA-binding domain superfamily/Winged helix DNA-binding domain"/>
    <property type="match status" value="1"/>
</dbReference>
<feature type="region of interest" description="Disordered" evidence="1">
    <location>
        <begin position="21"/>
        <end position="68"/>
    </location>
</feature>
<keyword evidence="3" id="KW-1185">Reference proteome</keyword>
<dbReference type="InterPro" id="IPR009057">
    <property type="entry name" value="Homeodomain-like_sf"/>
</dbReference>
<feature type="compositionally biased region" description="Basic and acidic residues" evidence="1">
    <location>
        <begin position="25"/>
        <end position="34"/>
    </location>
</feature>
<accession>A0A9X1B895</accession>
<dbReference type="EMBL" id="NRSD01000006">
    <property type="protein sequence ID" value="MBK1644522.1"/>
    <property type="molecule type" value="Genomic_DNA"/>
</dbReference>
<evidence type="ECO:0000313" key="3">
    <source>
        <dbReference type="Proteomes" id="UP001138802"/>
    </source>
</evidence>